<dbReference type="GO" id="GO:0003723">
    <property type="term" value="F:RNA binding"/>
    <property type="evidence" value="ECO:0007669"/>
    <property type="project" value="UniProtKB-UniRule"/>
</dbReference>
<dbReference type="Proteomes" id="UP000186804">
    <property type="component" value="Unassembled WGS sequence"/>
</dbReference>
<dbReference type="InterPro" id="IPR035979">
    <property type="entry name" value="RBD_domain_sf"/>
</dbReference>
<dbReference type="FunFam" id="3.30.70.330:FF:000097">
    <property type="entry name" value="U2 snRNP auxiliary factor large subunit"/>
    <property type="match status" value="1"/>
</dbReference>
<dbReference type="RefSeq" id="XP_067068214.1">
    <property type="nucleotide sequence ID" value="XM_067211365.1"/>
</dbReference>
<evidence type="ECO:0000256" key="1">
    <source>
        <dbReference type="ARBA" id="ARBA00022664"/>
    </source>
</evidence>
<feature type="domain" description="RRM" evidence="5">
    <location>
        <begin position="179"/>
        <end position="247"/>
    </location>
</feature>
<keyword evidence="2 4" id="KW-0694">RNA-binding</keyword>
<dbReference type="InterPro" id="IPR000504">
    <property type="entry name" value="RRM_dom"/>
</dbReference>
<dbReference type="PANTHER" id="PTHR23139">
    <property type="entry name" value="RNA-BINDING PROTEIN"/>
    <property type="match status" value="1"/>
</dbReference>
<dbReference type="CDD" id="cd12232">
    <property type="entry name" value="RRM3_U2AF65"/>
    <property type="match status" value="1"/>
</dbReference>
<dbReference type="InterPro" id="IPR012677">
    <property type="entry name" value="Nucleotide-bd_a/b_plait_sf"/>
</dbReference>
<dbReference type="SUPFAM" id="SSF54928">
    <property type="entry name" value="RNA-binding domain, RBD"/>
    <property type="match status" value="1"/>
</dbReference>
<evidence type="ECO:0000256" key="3">
    <source>
        <dbReference type="ARBA" id="ARBA00023187"/>
    </source>
</evidence>
<keyword evidence="7" id="KW-1185">Reference proteome</keyword>
<evidence type="ECO:0000256" key="2">
    <source>
        <dbReference type="ARBA" id="ARBA00022884"/>
    </source>
</evidence>
<reference evidence="6 7" key="1">
    <citation type="submission" date="2016-10" db="EMBL/GenBank/DDBJ databases">
        <title>Reductive evolution of mitochondrial metabolism and differential evolution of invasion-related proteins in Cryptosporidium.</title>
        <authorList>
            <person name="Liu S."/>
            <person name="Roellig D.M."/>
            <person name="Guo Y."/>
            <person name="Li N."/>
            <person name="Frace M.A."/>
            <person name="Tang K."/>
            <person name="Zhang L."/>
            <person name="Feng Y."/>
            <person name="Xiao L."/>
        </authorList>
    </citation>
    <scope>NUCLEOTIDE SEQUENCE [LARGE SCALE GENOMIC DNA]</scope>
    <source>
        <strain evidence="6">30847</strain>
    </source>
</reference>
<evidence type="ECO:0000313" key="7">
    <source>
        <dbReference type="Proteomes" id="UP000186804"/>
    </source>
</evidence>
<keyword evidence="1" id="KW-0507">mRNA processing</keyword>
<dbReference type="Pfam" id="PF00076">
    <property type="entry name" value="RRM_1"/>
    <property type="match status" value="1"/>
</dbReference>
<accession>A0A1J4MQA3</accession>
<dbReference type="OrthoDB" id="10266058at2759"/>
<comment type="caution">
    <text evidence="6">The sequence shown here is derived from an EMBL/GenBank/DDBJ whole genome shotgun (WGS) entry which is preliminary data.</text>
</comment>
<evidence type="ECO:0000256" key="4">
    <source>
        <dbReference type="PROSITE-ProRule" id="PRU00176"/>
    </source>
</evidence>
<dbReference type="AlphaFoldDB" id="A0A1J4MQA3"/>
<dbReference type="SMART" id="SM00360">
    <property type="entry name" value="RRM"/>
    <property type="match status" value="2"/>
</dbReference>
<dbReference type="Gene3D" id="3.30.70.330">
    <property type="match status" value="3"/>
</dbReference>
<dbReference type="VEuPathDB" id="CryptoDB:cand_011260"/>
<dbReference type="EMBL" id="LRBS01000067">
    <property type="protein sequence ID" value="OII76368.1"/>
    <property type="molecule type" value="Genomic_DNA"/>
</dbReference>
<evidence type="ECO:0000313" key="6">
    <source>
        <dbReference type="EMBL" id="OII76368.1"/>
    </source>
</evidence>
<dbReference type="GeneID" id="92365311"/>
<dbReference type="PROSITE" id="PS50102">
    <property type="entry name" value="RRM"/>
    <property type="match status" value="1"/>
</dbReference>
<proteinExistence type="predicted"/>
<protein>
    <submittedName>
        <fullName evidence="6">RNA recognition family protein</fullName>
    </submittedName>
</protein>
<evidence type="ECO:0000259" key="5">
    <source>
        <dbReference type="PROSITE" id="PS50102"/>
    </source>
</evidence>
<organism evidence="6 7">
    <name type="scientific">Cryptosporidium andersoni</name>
    <dbReference type="NCBI Taxonomy" id="117008"/>
    <lineage>
        <taxon>Eukaryota</taxon>
        <taxon>Sar</taxon>
        <taxon>Alveolata</taxon>
        <taxon>Apicomplexa</taxon>
        <taxon>Conoidasida</taxon>
        <taxon>Coccidia</taxon>
        <taxon>Eucoccidiorida</taxon>
        <taxon>Eimeriorina</taxon>
        <taxon>Cryptosporidiidae</taxon>
        <taxon>Cryptosporidium</taxon>
    </lineage>
</organism>
<keyword evidence="3" id="KW-0508">mRNA splicing</keyword>
<sequence>MSEALNDITIKRRRRIRWDQGDPSGDPINRTVIVEKVPMLFNSQTLSTFLCGAICALQGKPADSLNTFISSIKEITCEDAQLSVNDNNSTIHNIYSSNTGSKSGSSSFNHGISRTFRVELQTIIYTLLCLKLNGIPIGTSSSKLICRRPKEYIPPPEGDPINTFQIVLDKPESRQISTEKCILKDLPIDISEESLRKQLETIGPIKALVVIYDPITGVPKGVGSFEFEDSLNCNKAVEKFHGRPIEGTKHGVWNIQLSSGILAKSNNNVSLNSTSLPISSSTPSNQASVISFITPREYKPVTSLTKSMSYKLLSSPIIGLILCASKKVGETPSKVVQLLNIIQPEELLDDQEYHSILDSVKTEAEKFGTILEIFSPRPKSRENLYCNGAGKIFIYFADITSARRAQYQLNGRIFDHVKTVCASFFPLEKYLNREYSMVNYTI</sequence>
<dbReference type="GO" id="GO:0006397">
    <property type="term" value="P:mRNA processing"/>
    <property type="evidence" value="ECO:0007669"/>
    <property type="project" value="UniProtKB-KW"/>
</dbReference>
<dbReference type="GO" id="GO:0008380">
    <property type="term" value="P:RNA splicing"/>
    <property type="evidence" value="ECO:0007669"/>
    <property type="project" value="UniProtKB-KW"/>
</dbReference>
<name>A0A1J4MQA3_9CRYT</name>
<gene>
    <name evidence="6" type="ORF">cand_011260</name>
</gene>